<keyword evidence="3" id="KW-0269">Exonuclease</keyword>
<dbReference type="GO" id="GO:0004527">
    <property type="term" value="F:exonuclease activity"/>
    <property type="evidence" value="ECO:0007669"/>
    <property type="project" value="UniProtKB-KW"/>
</dbReference>
<dbReference type="PANTHER" id="PTHR30337:SF7">
    <property type="entry name" value="PHOSPHOESTERASE"/>
    <property type="match status" value="1"/>
</dbReference>
<keyword evidence="4" id="KW-1185">Reference proteome</keyword>
<dbReference type="CDD" id="cd00840">
    <property type="entry name" value="MPP_Mre11_N"/>
    <property type="match status" value="1"/>
</dbReference>
<proteinExistence type="predicted"/>
<accession>A0A941EHP2</accession>
<feature type="domain" description="Calcineurin-like phosphoesterase" evidence="2">
    <location>
        <begin position="10"/>
        <end position="205"/>
    </location>
</feature>
<dbReference type="EMBL" id="JAGSOH010000081">
    <property type="protein sequence ID" value="MBR7829299.1"/>
    <property type="molecule type" value="Genomic_DNA"/>
</dbReference>
<sequence length="422" mass="46447">MAEGLRVPAMKLLHAADLHIDSPLQGLERYPDAPAASIRAATRQATENLVALALSEGVDSVLLAGDIYDGEWRGFDTGIFFQRQMHRLHDADIPVYLVSGNHDAASQISRTLSLPPNVRVFDIHGPETILDDELGLAVHGQGYVRRDVTENLAVHYPPARAGYFNVGLLHTALNGREGHDRYAPCTVDQLAAHDYGYWALGHVHAREEVSREPFIVFPGNIQGRHAKERGPKGCALITVESESVSVEHRALDVVRWEQVLVDVSKATGVDDACESVRNALAGARSSADGRLLAARVRLTGRSSAHLRLWGDRERLTHEIRTLGYDVGDVWVEKVRVETQPESSGGPGRNIGTELAESVVRTAKQLGENGDLLRDLIKKDPLWGRLPSQVRDDRGQFPDDDQWCADLLGEASELLAAMMEERD</sequence>
<evidence type="ECO:0000259" key="2">
    <source>
        <dbReference type="Pfam" id="PF00149"/>
    </source>
</evidence>
<dbReference type="PANTHER" id="PTHR30337">
    <property type="entry name" value="COMPONENT OF ATP-DEPENDENT DSDNA EXONUCLEASE"/>
    <property type="match status" value="1"/>
</dbReference>
<dbReference type="SUPFAM" id="SSF56300">
    <property type="entry name" value="Metallo-dependent phosphatases"/>
    <property type="match status" value="1"/>
</dbReference>
<dbReference type="InterPro" id="IPR004843">
    <property type="entry name" value="Calcineurin-like_PHP"/>
</dbReference>
<dbReference type="Pfam" id="PF00149">
    <property type="entry name" value="Metallophos"/>
    <property type="match status" value="1"/>
</dbReference>
<keyword evidence="3" id="KW-0540">Nuclease</keyword>
<name>A0A941EHP2_9ACTN</name>
<dbReference type="Proteomes" id="UP000676325">
    <property type="component" value="Unassembled WGS sequence"/>
</dbReference>
<evidence type="ECO:0000313" key="3">
    <source>
        <dbReference type="EMBL" id="MBR7829299.1"/>
    </source>
</evidence>
<evidence type="ECO:0000256" key="1">
    <source>
        <dbReference type="ARBA" id="ARBA00022801"/>
    </source>
</evidence>
<dbReference type="AlphaFoldDB" id="A0A941EHP2"/>
<comment type="caution">
    <text evidence="3">The sequence shown here is derived from an EMBL/GenBank/DDBJ whole genome shotgun (WGS) entry which is preliminary data.</text>
</comment>
<protein>
    <submittedName>
        <fullName evidence="3">DNA repair exonuclease</fullName>
    </submittedName>
</protein>
<keyword evidence="1" id="KW-0378">Hydrolase</keyword>
<organism evidence="3 4">
    <name type="scientific">Actinospica acidithermotolerans</name>
    <dbReference type="NCBI Taxonomy" id="2828514"/>
    <lineage>
        <taxon>Bacteria</taxon>
        <taxon>Bacillati</taxon>
        <taxon>Actinomycetota</taxon>
        <taxon>Actinomycetes</taxon>
        <taxon>Catenulisporales</taxon>
        <taxon>Actinospicaceae</taxon>
        <taxon>Actinospica</taxon>
    </lineage>
</organism>
<gene>
    <name evidence="3" type="ORF">KDK95_23530</name>
</gene>
<dbReference type="InterPro" id="IPR050535">
    <property type="entry name" value="DNA_Repair-Maintenance_Comp"/>
</dbReference>
<dbReference type="Gene3D" id="3.60.21.10">
    <property type="match status" value="1"/>
</dbReference>
<evidence type="ECO:0000313" key="4">
    <source>
        <dbReference type="Proteomes" id="UP000676325"/>
    </source>
</evidence>
<dbReference type="InterPro" id="IPR041796">
    <property type="entry name" value="Mre11_N"/>
</dbReference>
<reference evidence="3" key="1">
    <citation type="submission" date="2021-04" db="EMBL/GenBank/DDBJ databases">
        <title>Genome based classification of Actinospica acidithermotolerans sp. nov., an actinobacterium isolated from an Indonesian hot spring.</title>
        <authorList>
            <person name="Kusuma A.B."/>
            <person name="Putra K.E."/>
            <person name="Nafisah S."/>
            <person name="Loh J."/>
            <person name="Nouioui I."/>
            <person name="Goodfellow M."/>
        </authorList>
    </citation>
    <scope>NUCLEOTIDE SEQUENCE</scope>
    <source>
        <strain evidence="3">MGRD01-02</strain>
    </source>
</reference>
<dbReference type="InterPro" id="IPR029052">
    <property type="entry name" value="Metallo-depent_PP-like"/>
</dbReference>